<evidence type="ECO:0000256" key="2">
    <source>
        <dbReference type="SAM" id="Phobius"/>
    </source>
</evidence>
<keyword evidence="2" id="KW-0472">Membrane</keyword>
<feature type="transmembrane region" description="Helical" evidence="2">
    <location>
        <begin position="365"/>
        <end position="384"/>
    </location>
</feature>
<gene>
    <name evidence="3" type="ORF">CHLRE_01g018750v5</name>
</gene>
<feature type="compositionally biased region" description="Basic and acidic residues" evidence="1">
    <location>
        <begin position="197"/>
        <end position="207"/>
    </location>
</feature>
<feature type="region of interest" description="Disordered" evidence="1">
    <location>
        <begin position="1054"/>
        <end position="1143"/>
    </location>
</feature>
<dbReference type="InParanoid" id="A0A2K3E5X0"/>
<feature type="region of interest" description="Disordered" evidence="1">
    <location>
        <begin position="908"/>
        <end position="932"/>
    </location>
</feature>
<dbReference type="PROSITE" id="PS50096">
    <property type="entry name" value="IQ"/>
    <property type="match status" value="1"/>
</dbReference>
<feature type="compositionally biased region" description="Pro residues" evidence="1">
    <location>
        <begin position="777"/>
        <end position="793"/>
    </location>
</feature>
<dbReference type="RefSeq" id="XP_042928353.1">
    <property type="nucleotide sequence ID" value="XM_043058439.1"/>
</dbReference>
<feature type="region of interest" description="Disordered" evidence="1">
    <location>
        <begin position="1232"/>
        <end position="1290"/>
    </location>
</feature>
<reference evidence="3 4" key="1">
    <citation type="journal article" date="2007" name="Science">
        <title>The Chlamydomonas genome reveals the evolution of key animal and plant functions.</title>
        <authorList>
            <person name="Merchant S.S."/>
            <person name="Prochnik S.E."/>
            <person name="Vallon O."/>
            <person name="Harris E.H."/>
            <person name="Karpowicz S.J."/>
            <person name="Witman G.B."/>
            <person name="Terry A."/>
            <person name="Salamov A."/>
            <person name="Fritz-Laylin L.K."/>
            <person name="Marechal-Drouard L."/>
            <person name="Marshall W.F."/>
            <person name="Qu L.H."/>
            <person name="Nelson D.R."/>
            <person name="Sanderfoot A.A."/>
            <person name="Spalding M.H."/>
            <person name="Kapitonov V.V."/>
            <person name="Ren Q."/>
            <person name="Ferris P."/>
            <person name="Lindquist E."/>
            <person name="Shapiro H."/>
            <person name="Lucas S.M."/>
            <person name="Grimwood J."/>
            <person name="Schmutz J."/>
            <person name="Cardol P."/>
            <person name="Cerutti H."/>
            <person name="Chanfreau G."/>
            <person name="Chen C.L."/>
            <person name="Cognat V."/>
            <person name="Croft M.T."/>
            <person name="Dent R."/>
            <person name="Dutcher S."/>
            <person name="Fernandez E."/>
            <person name="Fukuzawa H."/>
            <person name="Gonzalez-Ballester D."/>
            <person name="Gonzalez-Halphen D."/>
            <person name="Hallmann A."/>
            <person name="Hanikenne M."/>
            <person name="Hippler M."/>
            <person name="Inwood W."/>
            <person name="Jabbari K."/>
            <person name="Kalanon M."/>
            <person name="Kuras R."/>
            <person name="Lefebvre P.A."/>
            <person name="Lemaire S.D."/>
            <person name="Lobanov A.V."/>
            <person name="Lohr M."/>
            <person name="Manuell A."/>
            <person name="Meier I."/>
            <person name="Mets L."/>
            <person name="Mittag M."/>
            <person name="Mittelmeier T."/>
            <person name="Moroney J.V."/>
            <person name="Moseley J."/>
            <person name="Napoli C."/>
            <person name="Nedelcu A.M."/>
            <person name="Niyogi K."/>
            <person name="Novoselov S.V."/>
            <person name="Paulsen I.T."/>
            <person name="Pazour G."/>
            <person name="Purton S."/>
            <person name="Ral J.P."/>
            <person name="Riano-Pachon D.M."/>
            <person name="Riekhof W."/>
            <person name="Rymarquis L."/>
            <person name="Schroda M."/>
            <person name="Stern D."/>
            <person name="Umen J."/>
            <person name="Willows R."/>
            <person name="Wilson N."/>
            <person name="Zimmer S.L."/>
            <person name="Allmer J."/>
            <person name="Balk J."/>
            <person name="Bisova K."/>
            <person name="Chen C.J."/>
            <person name="Elias M."/>
            <person name="Gendler K."/>
            <person name="Hauser C."/>
            <person name="Lamb M.R."/>
            <person name="Ledford H."/>
            <person name="Long J.C."/>
            <person name="Minagawa J."/>
            <person name="Page M.D."/>
            <person name="Pan J."/>
            <person name="Pootakham W."/>
            <person name="Roje S."/>
            <person name="Rose A."/>
            <person name="Stahlberg E."/>
            <person name="Terauchi A.M."/>
            <person name="Yang P."/>
            <person name="Ball S."/>
            <person name="Bowler C."/>
            <person name="Dieckmann C.L."/>
            <person name="Gladyshev V.N."/>
            <person name="Green P."/>
            <person name="Jorgensen R."/>
            <person name="Mayfield S."/>
            <person name="Mueller-Roeber B."/>
            <person name="Rajamani S."/>
            <person name="Sayre R.T."/>
            <person name="Brokstein P."/>
            <person name="Dubchak I."/>
            <person name="Goodstein D."/>
            <person name="Hornick L."/>
            <person name="Huang Y.W."/>
            <person name="Jhaveri J."/>
            <person name="Luo Y."/>
            <person name="Martinez D."/>
            <person name="Ngau W.C."/>
            <person name="Otillar B."/>
            <person name="Poliakov A."/>
            <person name="Porter A."/>
            <person name="Szajkowski L."/>
            <person name="Werner G."/>
            <person name="Zhou K."/>
            <person name="Grigoriev I.V."/>
            <person name="Rokhsar D.S."/>
            <person name="Grossman A.R."/>
        </authorList>
    </citation>
    <scope>NUCLEOTIDE SEQUENCE [LARGE SCALE GENOMIC DNA]</scope>
    <source>
        <strain evidence="4">CC-503</strain>
    </source>
</reference>
<feature type="compositionally biased region" description="Pro residues" evidence="1">
    <location>
        <begin position="1099"/>
        <end position="1109"/>
    </location>
</feature>
<feature type="compositionally biased region" description="Polar residues" evidence="1">
    <location>
        <begin position="712"/>
        <end position="721"/>
    </location>
</feature>
<name>A0A2K3E5X0_CHLRE</name>
<dbReference type="PANTHER" id="PTHR12460:SF38">
    <property type="entry name" value="KINETOPLAST-ASSOCIATED PROTEIN-LIKE PROTEIN"/>
    <property type="match status" value="1"/>
</dbReference>
<feature type="compositionally biased region" description="Polar residues" evidence="1">
    <location>
        <begin position="1685"/>
        <end position="1701"/>
    </location>
</feature>
<dbReference type="Proteomes" id="UP000006906">
    <property type="component" value="Chromosome 1"/>
</dbReference>
<feature type="compositionally biased region" description="Low complexity" evidence="1">
    <location>
        <begin position="1174"/>
        <end position="1187"/>
    </location>
</feature>
<keyword evidence="4" id="KW-1185">Reference proteome</keyword>
<sequence>MLGLFARSTKQREEGGPQAPAPAEESEDDDPEAFNYPGMPKPPKPIKLKDPYPGGKRPESERPKHAPPPGLGLEGIPLPSEPLVHDGATAVIFVKAGSEHRALLYLMQKVNRLYGLDDLPPDVPPDIAAYHYLVMAAPKDAPVDGDASTDFERSTLLDLPGGGFVVRRVKVLARDPLLAGHVDSTVVARRMPVARLNDRMRESDRSGRFAQQPPGSPGPLTPGAGSSRKGGFGSRLGAESSISGAAADGDRHPKRRPSARRHHRGPAELVPVALPAAPAYMATAAAVIRQFNRSGLIVTPYLYATVVAASAVCTIQGWWRSHKVRFHGNFGQQIKFARAARRIQRAWRAFMLRSRLAMLAAVRRLVTNVGGLLLGANLALTAYHCALLRDQAGRVARAAAAGHAAAVASRGGAVAAVAATALPTSASAAALYPEQRLRFGFDRAGALVLVEPSRELPKPLSEGTWAPGLPTPPVPRSLPLWCGLHVPLCGERAAVSVHGCREVMGLQHVTALLTDASMWKDTHGREMSRASLPDVYPPDPAATAATLAGGGTFDDVVLTVVSFPSVHEAALRAALLLAYTWDPRRRAGVQLIPMHQTAAARGAAAQVAMAGAIATLTGGAAGTGEAVAAAAAAAAGMAAGSKPGTPGGGAAAANNPLAWRHMTPAERPSRSSTPQHGGQRSPARGSTPASPLRASRGASMTSVHPHLHLGSPTASPTRSRVPSQLPSPTPGTPSSRGAAAAGGLGGSPAASPSGARRSRQAASPAGRGMAPLGARAPSPPPLPMRPGTVPTPPSKFLDLDAMHPHPHMMMMGAGTPGTSSPGGSVGPVPGLGALQALPRPSTTPLGSARGLMGEVSLASLAAGFGGAVPPERSPAPAFTLVPSPHTDLPQSSLARALSPVAIAHARAAQHQQHEQQDLANEDEDAAVARSAGSPTAAVARSAGSVTAAVAPGDLADAARAATAHTGQPALPPGSPYLNYDMLSPRSRQSAASAAAAVAGSHPGSPPGGGTSHADSVAAEESAGSAALAAAPIGDDAASSVAPYSPYTLYSPPHDAKAWPPHHPHAQPLPERLASPVGVGAEDSQGGLGDLPPGAARSPPRSPARSPSPGPGGGAGGEWTPGTAGSSEAGQALAAPDDRHSYPFPYIVQPSQTPQLPPAVVYLHPSAGGPSDYEQYAAAQQQHQQQQQPMSVQVPAAHTDPYAHMTVLQRHQAMGLYSHMVLMPVPAEPIATGANLRPEGGPPVNAATFAARSRSPSPPGSRRASADGGRDASGLSLPSRTVIRPGPTDDTPELVVAPMRIEEIHVPTLVDELTIAAGNQGRDDRFLADNTARIGRLVVAEERFSRHRQLMSKLMLTQVIGRQTAVDHLHVPGYSPLSSAAMGEIVAEMAAVYRGEAAELVAAIRQQHREAMDAVTQEKAATVRHVAATSGMQAAVVDSHLGRLEEERGRAAKARVTRAHMRSLRRERATQDRAFAAAFGRQVASLGKQIVRSEIKARDSVWAAEATQHATTRKALDQQTQEHITLAAEEIAELNRWKATAVRSEGWTADVAEHYNMIDMYQADTVALRRDENYARMRRVGPAGGVWGGGKPRELLRAPLPIASVVSAAAAAAARSNSASAVSSRGSGAAGGAAVGGSNWRTLSVGARSGSAGGEEAGPFAYLPSSTRGSFGSGWPLPFEGDHGSMASSAPASALQSRQTPTRRPLAMPEPLPAGYVPGGAAAGAGLAPTAEEGDGEDRSGTPGFEFPGAPPGPWGGDVTPEQFPGSAGGVAGYPGASGSGGAGSRGGSVGHSRRGVPPNHMVEGPDGLMQDYLPEAYPMQPYGSRQGTAQQRPVGMVVSRY</sequence>
<feature type="region of interest" description="Disordered" evidence="1">
    <location>
        <begin position="664"/>
        <end position="801"/>
    </location>
</feature>
<dbReference type="ExpressionAtlas" id="A0A2K3E5X0">
    <property type="expression patterns" value="baseline and differential"/>
</dbReference>
<feature type="compositionally biased region" description="Low complexity" evidence="1">
    <location>
        <begin position="989"/>
        <end position="1002"/>
    </location>
</feature>
<feature type="compositionally biased region" description="Low complexity" evidence="1">
    <location>
        <begin position="1249"/>
        <end position="1262"/>
    </location>
</feature>
<feature type="region of interest" description="Disordered" evidence="1">
    <location>
        <begin position="1672"/>
        <end position="1841"/>
    </location>
</feature>
<dbReference type="PaxDb" id="3055-EDP09229"/>
<dbReference type="OrthoDB" id="537868at2759"/>
<keyword evidence="2" id="KW-0812">Transmembrane</keyword>
<feature type="transmembrane region" description="Helical" evidence="2">
    <location>
        <begin position="300"/>
        <end position="319"/>
    </location>
</feature>
<feature type="region of interest" description="Disordered" evidence="1">
    <location>
        <begin position="960"/>
        <end position="1019"/>
    </location>
</feature>
<feature type="compositionally biased region" description="Low complexity" evidence="1">
    <location>
        <begin position="747"/>
        <end position="776"/>
    </location>
</feature>
<feature type="region of interest" description="Disordered" evidence="1">
    <location>
        <begin position="1"/>
        <end position="79"/>
    </location>
</feature>
<evidence type="ECO:0000313" key="4">
    <source>
        <dbReference type="Proteomes" id="UP000006906"/>
    </source>
</evidence>
<dbReference type="KEGG" id="cre:CHLRE_01g018750v5"/>
<accession>A0A2K3E5X0</accession>
<evidence type="ECO:0000313" key="3">
    <source>
        <dbReference type="EMBL" id="PNW88199.1"/>
    </source>
</evidence>
<protein>
    <submittedName>
        <fullName evidence="3">Uncharacterized protein</fullName>
    </submittedName>
</protein>
<keyword evidence="2" id="KW-1133">Transmembrane helix</keyword>
<organism evidence="3 4">
    <name type="scientific">Chlamydomonas reinhardtii</name>
    <name type="common">Chlamydomonas smithii</name>
    <dbReference type="NCBI Taxonomy" id="3055"/>
    <lineage>
        <taxon>Eukaryota</taxon>
        <taxon>Viridiplantae</taxon>
        <taxon>Chlorophyta</taxon>
        <taxon>core chlorophytes</taxon>
        <taxon>Chlorophyceae</taxon>
        <taxon>CS clade</taxon>
        <taxon>Chlamydomonadales</taxon>
        <taxon>Chlamydomonadaceae</taxon>
        <taxon>Chlamydomonas</taxon>
    </lineage>
</organism>
<feature type="compositionally biased region" description="Gly residues" evidence="1">
    <location>
        <begin position="1766"/>
        <end position="1789"/>
    </location>
</feature>
<dbReference type="STRING" id="3055.A0A2K3E5X0"/>
<proteinExistence type="predicted"/>
<evidence type="ECO:0000256" key="1">
    <source>
        <dbReference type="SAM" id="MobiDB-lite"/>
    </source>
</evidence>
<feature type="region of interest" description="Disordered" evidence="1">
    <location>
        <begin position="197"/>
        <end position="267"/>
    </location>
</feature>
<dbReference type="PANTHER" id="PTHR12460">
    <property type="entry name" value="CYCLIN-DEPENDENT KINASE INHIBITOR-RELATED PROTEIN"/>
    <property type="match status" value="1"/>
</dbReference>
<feature type="compositionally biased region" description="Basic residues" evidence="1">
    <location>
        <begin position="252"/>
        <end position="264"/>
    </location>
</feature>
<dbReference type="GeneID" id="5715165"/>
<dbReference type="EMBL" id="CM008962">
    <property type="protein sequence ID" value="PNW88199.1"/>
    <property type="molecule type" value="Genomic_DNA"/>
</dbReference>
<dbReference type="Gramene" id="PNW88199">
    <property type="protein sequence ID" value="PNW88199"/>
    <property type="gene ID" value="CHLRE_01g018750v5"/>
</dbReference>
<feature type="region of interest" description="Disordered" evidence="1">
    <location>
        <begin position="1165"/>
        <end position="1189"/>
    </location>
</feature>